<feature type="compositionally biased region" description="Polar residues" evidence="1">
    <location>
        <begin position="179"/>
        <end position="201"/>
    </location>
</feature>
<evidence type="ECO:0000313" key="2">
    <source>
        <dbReference type="EMBL" id="ETW08222.1"/>
    </source>
</evidence>
<dbReference type="RefSeq" id="XP_008862027.1">
    <property type="nucleotide sequence ID" value="XM_008863805.1"/>
</dbReference>
<dbReference type="VEuPathDB" id="FungiDB:H310_00865"/>
<name>A0A024UQU0_9STRA</name>
<proteinExistence type="predicted"/>
<sequence length="252" mass="27469">MTTMPASPAAPIQFCVRKGKWVFRCMVESDPRDLFHRRNYDFVPQLESGDIQVTKRVSLAELQGIVAESVAEIPEFYIASTTDASAEHATGFAQFRHYLFSRNRAGVASLSPQYWLIFLPDDIDSRLKCLVVERSAISQPPEQPLRTTTPPVPTTAASMHAADLSELGKSASVEVKGTASLQSSSGSAEETVSTTQTPGKSSSEKGGIGASSWNDFIRIHRTFHAAQYLIHASGPLETAATSSMNAKRVKHR</sequence>
<feature type="region of interest" description="Disordered" evidence="1">
    <location>
        <begin position="175"/>
        <end position="207"/>
    </location>
</feature>
<evidence type="ECO:0000256" key="1">
    <source>
        <dbReference type="SAM" id="MobiDB-lite"/>
    </source>
</evidence>
<protein>
    <submittedName>
        <fullName evidence="2">Uncharacterized protein</fullName>
    </submittedName>
</protein>
<dbReference type="OrthoDB" id="79679at2759"/>
<organism evidence="2">
    <name type="scientific">Aphanomyces invadans</name>
    <dbReference type="NCBI Taxonomy" id="157072"/>
    <lineage>
        <taxon>Eukaryota</taxon>
        <taxon>Sar</taxon>
        <taxon>Stramenopiles</taxon>
        <taxon>Oomycota</taxon>
        <taxon>Saprolegniomycetes</taxon>
        <taxon>Saprolegniales</taxon>
        <taxon>Verrucalvaceae</taxon>
        <taxon>Aphanomyces</taxon>
    </lineage>
</organism>
<dbReference type="AlphaFoldDB" id="A0A024UQU0"/>
<reference evidence="2" key="1">
    <citation type="submission" date="2013-12" db="EMBL/GenBank/DDBJ databases">
        <title>The Genome Sequence of Aphanomyces invadans NJM9701.</title>
        <authorList>
            <consortium name="The Broad Institute Genomics Platform"/>
            <person name="Russ C."/>
            <person name="Tyler B."/>
            <person name="van West P."/>
            <person name="Dieguez-Uribeondo J."/>
            <person name="Young S.K."/>
            <person name="Zeng Q."/>
            <person name="Gargeya S."/>
            <person name="Fitzgerald M."/>
            <person name="Abouelleil A."/>
            <person name="Alvarado L."/>
            <person name="Chapman S.B."/>
            <person name="Gainer-Dewar J."/>
            <person name="Goldberg J."/>
            <person name="Griggs A."/>
            <person name="Gujja S."/>
            <person name="Hansen M."/>
            <person name="Howarth C."/>
            <person name="Imamovic A."/>
            <person name="Ireland A."/>
            <person name="Larimer J."/>
            <person name="McCowan C."/>
            <person name="Murphy C."/>
            <person name="Pearson M."/>
            <person name="Poon T.W."/>
            <person name="Priest M."/>
            <person name="Roberts A."/>
            <person name="Saif S."/>
            <person name="Shea T."/>
            <person name="Sykes S."/>
            <person name="Wortman J."/>
            <person name="Nusbaum C."/>
            <person name="Birren B."/>
        </authorList>
    </citation>
    <scope>NUCLEOTIDE SEQUENCE [LARGE SCALE GENOMIC DNA]</scope>
    <source>
        <strain evidence="2">NJM9701</strain>
    </source>
</reference>
<dbReference type="GeneID" id="20077915"/>
<gene>
    <name evidence="2" type="ORF">H310_00865</name>
</gene>
<accession>A0A024UQU0</accession>
<dbReference type="EMBL" id="KI913953">
    <property type="protein sequence ID" value="ETW08222.1"/>
    <property type="molecule type" value="Genomic_DNA"/>
</dbReference>